<accession>A0A512AZH9</accession>
<evidence type="ECO:0000313" key="2">
    <source>
        <dbReference type="EMBL" id="GEO05104.1"/>
    </source>
</evidence>
<protein>
    <submittedName>
        <fullName evidence="2">Uncharacterized protein</fullName>
    </submittedName>
</protein>
<sequence>MLKLSARQKREVYSVSNLIFHLAIFVILLLTLNSCTQAEDVPEANCGTLATVRNLTGLDGCGFVFELDNGTKLEPYIPAQNTTDGQQSPLKNFPLADGQRVSITYQVRQDVGSICMAGSIAEITCLETVTVPGGNN</sequence>
<dbReference type="OrthoDB" id="1123393at2"/>
<organism evidence="2 3">
    <name type="scientific">Adhaeribacter aerolatus</name>
    <dbReference type="NCBI Taxonomy" id="670289"/>
    <lineage>
        <taxon>Bacteria</taxon>
        <taxon>Pseudomonadati</taxon>
        <taxon>Bacteroidota</taxon>
        <taxon>Cytophagia</taxon>
        <taxon>Cytophagales</taxon>
        <taxon>Hymenobacteraceae</taxon>
        <taxon>Adhaeribacter</taxon>
    </lineage>
</organism>
<evidence type="ECO:0000256" key="1">
    <source>
        <dbReference type="SAM" id="Phobius"/>
    </source>
</evidence>
<dbReference type="AlphaFoldDB" id="A0A512AZH9"/>
<dbReference type="Proteomes" id="UP000321532">
    <property type="component" value="Unassembled WGS sequence"/>
</dbReference>
<name>A0A512AZH9_9BACT</name>
<feature type="transmembrane region" description="Helical" evidence="1">
    <location>
        <begin position="12"/>
        <end position="32"/>
    </location>
</feature>
<keyword evidence="3" id="KW-1185">Reference proteome</keyword>
<reference evidence="2 3" key="1">
    <citation type="submission" date="2019-07" db="EMBL/GenBank/DDBJ databases">
        <title>Whole genome shotgun sequence of Adhaeribacter aerolatus NBRC 106133.</title>
        <authorList>
            <person name="Hosoyama A."/>
            <person name="Uohara A."/>
            <person name="Ohji S."/>
            <person name="Ichikawa N."/>
        </authorList>
    </citation>
    <scope>NUCLEOTIDE SEQUENCE [LARGE SCALE GENOMIC DNA]</scope>
    <source>
        <strain evidence="2 3">NBRC 106133</strain>
    </source>
</reference>
<proteinExistence type="predicted"/>
<dbReference type="EMBL" id="BJYS01000020">
    <property type="protein sequence ID" value="GEO05104.1"/>
    <property type="molecule type" value="Genomic_DNA"/>
</dbReference>
<keyword evidence="1" id="KW-0812">Transmembrane</keyword>
<gene>
    <name evidence="2" type="ORF">AAE02nite_27680</name>
</gene>
<keyword evidence="1" id="KW-1133">Transmembrane helix</keyword>
<evidence type="ECO:0000313" key="3">
    <source>
        <dbReference type="Proteomes" id="UP000321532"/>
    </source>
</evidence>
<dbReference type="RefSeq" id="WP_146898411.1">
    <property type="nucleotide sequence ID" value="NZ_BJYS01000020.1"/>
</dbReference>
<keyword evidence="1" id="KW-0472">Membrane</keyword>
<comment type="caution">
    <text evidence="2">The sequence shown here is derived from an EMBL/GenBank/DDBJ whole genome shotgun (WGS) entry which is preliminary data.</text>
</comment>